<evidence type="ECO:0000313" key="8">
    <source>
        <dbReference type="EMBL" id="PJA89586.1"/>
    </source>
</evidence>
<evidence type="ECO:0000256" key="6">
    <source>
        <dbReference type="RuleBase" id="RU003815"/>
    </source>
</evidence>
<dbReference type="InterPro" id="IPR000754">
    <property type="entry name" value="Ribosomal_uS9"/>
</dbReference>
<dbReference type="SUPFAM" id="SSF54211">
    <property type="entry name" value="Ribosomal protein S5 domain 2-like"/>
    <property type="match status" value="1"/>
</dbReference>
<evidence type="ECO:0000256" key="3">
    <source>
        <dbReference type="ARBA" id="ARBA00023274"/>
    </source>
</evidence>
<keyword evidence="3 5" id="KW-0687">Ribonucleoprotein</keyword>
<keyword evidence="2 5" id="KW-0689">Ribosomal protein</keyword>
<protein>
    <recommendedName>
        <fullName evidence="4 5">Small ribosomal subunit protein uS9</fullName>
    </recommendedName>
</protein>
<dbReference type="InterPro" id="IPR020568">
    <property type="entry name" value="Ribosomal_Su5_D2-typ_SF"/>
</dbReference>
<dbReference type="PROSITE" id="PS00360">
    <property type="entry name" value="RIBOSOMAL_S9"/>
    <property type="match status" value="1"/>
</dbReference>
<dbReference type="Proteomes" id="UP000230843">
    <property type="component" value="Unassembled WGS sequence"/>
</dbReference>
<evidence type="ECO:0000256" key="2">
    <source>
        <dbReference type="ARBA" id="ARBA00022980"/>
    </source>
</evidence>
<proteinExistence type="inferred from homology"/>
<comment type="similarity">
    <text evidence="1 5 6">Belongs to the universal ribosomal protein uS9 family.</text>
</comment>
<evidence type="ECO:0000256" key="5">
    <source>
        <dbReference type="HAMAP-Rule" id="MF_00532"/>
    </source>
</evidence>
<dbReference type="InterPro" id="IPR020574">
    <property type="entry name" value="Ribosomal_uS9_CS"/>
</dbReference>
<dbReference type="PANTHER" id="PTHR21569:SF1">
    <property type="entry name" value="SMALL RIBOSOMAL SUBUNIT PROTEIN US9M"/>
    <property type="match status" value="1"/>
</dbReference>
<dbReference type="Pfam" id="PF00380">
    <property type="entry name" value="Ribosomal_S9"/>
    <property type="match status" value="1"/>
</dbReference>
<dbReference type="HAMAP" id="MF_00532_B">
    <property type="entry name" value="Ribosomal_uS9_B"/>
    <property type="match status" value="1"/>
</dbReference>
<reference evidence="9" key="1">
    <citation type="submission" date="2017-09" db="EMBL/GenBank/DDBJ databases">
        <title>Depth-based differentiation of microbial function through sediment-hosted aquifers and enrichment of novel symbionts in the deep terrestrial subsurface.</title>
        <authorList>
            <person name="Probst A.J."/>
            <person name="Ladd B."/>
            <person name="Jarett J.K."/>
            <person name="Geller-Mcgrath D.E."/>
            <person name="Sieber C.M.K."/>
            <person name="Emerson J.B."/>
            <person name="Anantharaman K."/>
            <person name="Thomas B.C."/>
            <person name="Malmstrom R."/>
            <person name="Stieglmeier M."/>
            <person name="Klingl A."/>
            <person name="Woyke T."/>
            <person name="Ryan C.M."/>
            <person name="Banfield J.F."/>
        </authorList>
    </citation>
    <scope>NUCLEOTIDE SEQUENCE [LARGE SCALE GENOMIC DNA]</scope>
</reference>
<dbReference type="EMBL" id="PFVJ01000075">
    <property type="protein sequence ID" value="PJA89586.1"/>
    <property type="molecule type" value="Genomic_DNA"/>
</dbReference>
<feature type="compositionally biased region" description="Basic residues" evidence="7">
    <location>
        <begin position="115"/>
        <end position="134"/>
    </location>
</feature>
<dbReference type="NCBIfam" id="NF001099">
    <property type="entry name" value="PRK00132.1"/>
    <property type="match status" value="1"/>
</dbReference>
<dbReference type="FunFam" id="3.30.230.10:FF:000001">
    <property type="entry name" value="30S ribosomal protein S9"/>
    <property type="match status" value="1"/>
</dbReference>
<name>A0A2M7Z614_9BACT</name>
<dbReference type="Gene3D" id="3.30.230.10">
    <property type="match status" value="1"/>
</dbReference>
<evidence type="ECO:0000256" key="1">
    <source>
        <dbReference type="ARBA" id="ARBA00005251"/>
    </source>
</evidence>
<dbReference type="InterPro" id="IPR014721">
    <property type="entry name" value="Ribsml_uS5_D2-typ_fold_subgr"/>
</dbReference>
<organism evidence="8 9">
    <name type="scientific">Candidatus Magasanikbacteria bacterium CG_4_9_14_3_um_filter_32_9</name>
    <dbReference type="NCBI Taxonomy" id="1974644"/>
    <lineage>
        <taxon>Bacteria</taxon>
        <taxon>Candidatus Magasanikiibacteriota</taxon>
    </lineage>
</organism>
<sequence length="134" mass="15290">MVGDKEITIIRAVGRRKTAAARVRIQKGKGNIVINDKDLKEYFPLILWQEKILAPFLLTGKENKFDVSVKVLGGGVNGQAEAIRHGITRALIKLDETLKPILKAEGYITRDPRSKERKKPGQRRARRGHQWRKR</sequence>
<dbReference type="GO" id="GO:0003735">
    <property type="term" value="F:structural constituent of ribosome"/>
    <property type="evidence" value="ECO:0007669"/>
    <property type="project" value="InterPro"/>
</dbReference>
<dbReference type="GO" id="GO:0006412">
    <property type="term" value="P:translation"/>
    <property type="evidence" value="ECO:0007669"/>
    <property type="project" value="UniProtKB-UniRule"/>
</dbReference>
<dbReference type="GO" id="GO:0003723">
    <property type="term" value="F:RNA binding"/>
    <property type="evidence" value="ECO:0007669"/>
    <property type="project" value="TreeGrafter"/>
</dbReference>
<dbReference type="InterPro" id="IPR023035">
    <property type="entry name" value="Ribosomal_uS9_bac/plastid"/>
</dbReference>
<gene>
    <name evidence="5" type="primary">rpsI</name>
    <name evidence="8" type="ORF">CO137_03505</name>
</gene>
<evidence type="ECO:0000313" key="9">
    <source>
        <dbReference type="Proteomes" id="UP000230843"/>
    </source>
</evidence>
<evidence type="ECO:0000256" key="4">
    <source>
        <dbReference type="ARBA" id="ARBA00035259"/>
    </source>
</evidence>
<feature type="region of interest" description="Disordered" evidence="7">
    <location>
        <begin position="109"/>
        <end position="134"/>
    </location>
</feature>
<comment type="caution">
    <text evidence="8">The sequence shown here is derived from an EMBL/GenBank/DDBJ whole genome shotgun (WGS) entry which is preliminary data.</text>
</comment>
<dbReference type="AlphaFoldDB" id="A0A2M7Z614"/>
<dbReference type="GO" id="GO:0022627">
    <property type="term" value="C:cytosolic small ribosomal subunit"/>
    <property type="evidence" value="ECO:0007669"/>
    <property type="project" value="TreeGrafter"/>
</dbReference>
<evidence type="ECO:0000256" key="7">
    <source>
        <dbReference type="SAM" id="MobiDB-lite"/>
    </source>
</evidence>
<dbReference type="PANTHER" id="PTHR21569">
    <property type="entry name" value="RIBOSOMAL PROTEIN S9"/>
    <property type="match status" value="1"/>
</dbReference>
<accession>A0A2M7Z614</accession>